<dbReference type="EMBL" id="FNQM01000041">
    <property type="protein sequence ID" value="SEB05523.1"/>
    <property type="molecule type" value="Genomic_DNA"/>
</dbReference>
<dbReference type="SMART" id="SM00382">
    <property type="entry name" value="AAA"/>
    <property type="match status" value="1"/>
</dbReference>
<dbReference type="InterPro" id="IPR017871">
    <property type="entry name" value="ABC_transporter-like_CS"/>
</dbReference>
<dbReference type="GO" id="GO:0022857">
    <property type="term" value="F:transmembrane transporter activity"/>
    <property type="evidence" value="ECO:0007669"/>
    <property type="project" value="TreeGrafter"/>
</dbReference>
<dbReference type="PROSITE" id="PS50893">
    <property type="entry name" value="ABC_TRANSPORTER_2"/>
    <property type="match status" value="1"/>
</dbReference>
<dbReference type="InterPro" id="IPR003439">
    <property type="entry name" value="ABC_transporter-like_ATP-bd"/>
</dbReference>
<dbReference type="OrthoDB" id="9787227at2"/>
<dbReference type="GO" id="GO:0005524">
    <property type="term" value="F:ATP binding"/>
    <property type="evidence" value="ECO:0007669"/>
    <property type="project" value="UniProtKB-KW"/>
</dbReference>
<dbReference type="GO" id="GO:0005886">
    <property type="term" value="C:plasma membrane"/>
    <property type="evidence" value="ECO:0007669"/>
    <property type="project" value="TreeGrafter"/>
</dbReference>
<dbReference type="SUPFAM" id="SSF52540">
    <property type="entry name" value="P-loop containing nucleoside triphosphate hydrolases"/>
    <property type="match status" value="1"/>
</dbReference>
<dbReference type="GO" id="GO:0016887">
    <property type="term" value="F:ATP hydrolysis activity"/>
    <property type="evidence" value="ECO:0007669"/>
    <property type="project" value="InterPro"/>
</dbReference>
<protein>
    <submittedName>
        <fullName evidence="4">Putative ABC transport system ATP-binding protein</fullName>
    </submittedName>
</protein>
<keyword evidence="2 4" id="KW-0067">ATP-binding</keyword>
<reference evidence="4 5" key="1">
    <citation type="submission" date="2016-10" db="EMBL/GenBank/DDBJ databases">
        <authorList>
            <person name="de Groot N.N."/>
        </authorList>
    </citation>
    <scope>NUCLEOTIDE SEQUENCE [LARGE SCALE GENOMIC DNA]</scope>
    <source>
        <strain evidence="4 5">DSM 15345</strain>
    </source>
</reference>
<dbReference type="Gene3D" id="3.40.50.300">
    <property type="entry name" value="P-loop containing nucleotide triphosphate hydrolases"/>
    <property type="match status" value="1"/>
</dbReference>
<dbReference type="STRING" id="89524.SAMN05444370_1413"/>
<keyword evidence="5" id="KW-1185">Reference proteome</keyword>
<dbReference type="InterPro" id="IPR027417">
    <property type="entry name" value="P-loop_NTPase"/>
</dbReference>
<feature type="domain" description="ABC transporter" evidence="3">
    <location>
        <begin position="2"/>
        <end position="221"/>
    </location>
</feature>
<sequence>MIVARDLAYAYPRGGFGLRVPALDLAAGEKLAVVGPSGSGKSTLLDLIAGIRRPDGGALLVDGVDVPALSEAGRRAFRAARIGFVFQTFELIDYLSARDNILYPYMISPALRLDAAVRARAGALAQAAGVADKLDRRPGDLSQGERQRVAICRALVAKPRLILADEATGNLDPANKGVVLDLLFAQAADAGAAVLAVTHDHDLLPRFDRVVDFAGFADRSAA</sequence>
<gene>
    <name evidence="4" type="ORF">SAMN05444370_1413</name>
</gene>
<dbReference type="Pfam" id="PF00005">
    <property type="entry name" value="ABC_tran"/>
    <property type="match status" value="1"/>
</dbReference>
<proteinExistence type="predicted"/>
<dbReference type="Proteomes" id="UP000198703">
    <property type="component" value="Unassembled WGS sequence"/>
</dbReference>
<dbReference type="PROSITE" id="PS00211">
    <property type="entry name" value="ABC_TRANSPORTER_1"/>
    <property type="match status" value="1"/>
</dbReference>
<organism evidence="4 5">
    <name type="scientific">Rubrimonas cliftonensis</name>
    <dbReference type="NCBI Taxonomy" id="89524"/>
    <lineage>
        <taxon>Bacteria</taxon>
        <taxon>Pseudomonadati</taxon>
        <taxon>Pseudomonadota</taxon>
        <taxon>Alphaproteobacteria</taxon>
        <taxon>Rhodobacterales</taxon>
        <taxon>Paracoccaceae</taxon>
        <taxon>Rubrimonas</taxon>
    </lineage>
</organism>
<dbReference type="AlphaFoldDB" id="A0A1H4G7A3"/>
<keyword evidence="1" id="KW-0547">Nucleotide-binding</keyword>
<dbReference type="InterPro" id="IPR003593">
    <property type="entry name" value="AAA+_ATPase"/>
</dbReference>
<dbReference type="PANTHER" id="PTHR24220">
    <property type="entry name" value="IMPORT ATP-BINDING PROTEIN"/>
    <property type="match status" value="1"/>
</dbReference>
<name>A0A1H4G7A3_9RHOB</name>
<evidence type="ECO:0000256" key="1">
    <source>
        <dbReference type="ARBA" id="ARBA00022741"/>
    </source>
</evidence>
<accession>A0A1H4G7A3</accession>
<evidence type="ECO:0000313" key="5">
    <source>
        <dbReference type="Proteomes" id="UP000198703"/>
    </source>
</evidence>
<evidence type="ECO:0000256" key="2">
    <source>
        <dbReference type="ARBA" id="ARBA00022840"/>
    </source>
</evidence>
<dbReference type="InterPro" id="IPR015854">
    <property type="entry name" value="ABC_transpr_LolD-like"/>
</dbReference>
<dbReference type="RefSeq" id="WP_093256748.1">
    <property type="nucleotide sequence ID" value="NZ_FNQM01000041.1"/>
</dbReference>
<evidence type="ECO:0000313" key="4">
    <source>
        <dbReference type="EMBL" id="SEB05523.1"/>
    </source>
</evidence>
<evidence type="ECO:0000259" key="3">
    <source>
        <dbReference type="PROSITE" id="PS50893"/>
    </source>
</evidence>